<feature type="region of interest" description="Disordered" evidence="6">
    <location>
        <begin position="439"/>
        <end position="475"/>
    </location>
</feature>
<evidence type="ECO:0000256" key="5">
    <source>
        <dbReference type="ARBA" id="ARBA00023180"/>
    </source>
</evidence>
<proteinExistence type="predicted"/>
<protein>
    <recommendedName>
        <fullName evidence="9">Receptor L-domain domain-containing protein</fullName>
    </recommendedName>
</protein>
<evidence type="ECO:0000256" key="2">
    <source>
        <dbReference type="ARBA" id="ARBA00022512"/>
    </source>
</evidence>
<keyword evidence="3" id="KW-0964">Secreted</keyword>
<accession>A0A250XGS6</accession>
<dbReference type="EMBL" id="BEGY01000078">
    <property type="protein sequence ID" value="GAX82285.1"/>
    <property type="molecule type" value="Genomic_DNA"/>
</dbReference>
<dbReference type="PANTHER" id="PTHR31018:SF3">
    <property type="entry name" value="RECEPTOR PROTEIN-TYROSINE KINASE"/>
    <property type="match status" value="1"/>
</dbReference>
<evidence type="ECO:0008006" key="9">
    <source>
        <dbReference type="Google" id="ProtNLM"/>
    </source>
</evidence>
<sequence length="778" mass="81516">MLNLSVPEMAACASQVSQGDGMLVYWEDGALGSVLQALPKHLTTFEGTVVLYGKEGRSLPGLSDLKVPLGTLQTVGSLFIYNMDALTDLTGLQALRDVNSDFLVGGCDGLKSLKGVNGLHSVGKDLVLNSNLALLSVDGLQNLTSVGGQMYLKGNGVLADLSELVSLVSVGSLLLVNNGDTLMALPPGVTVKSSAVPDGSPGGGNFTSSDASSSNLAAGYDGSVLILYGGSRPPNVSLVKATLGDYVPPVAGFDISQESTRFISILSPQLTKLMNLSGHMIIWDDGTLLSIMTPAPEGVTGKSIDDMQPHLPLTSLRSVSGQLVVMGFSPDGPLRILPKNSSVNGSSVIALEGPQFLTSLRGLEALVSVGGLNLVSHPGLLDLTGLSSVSSIKGSLVATHCSNLTSLKGLGSTASQVMFSKAIVQQAAGDVSSLYNKDVSTASEGPGEAESLSSISKSKDDAMTKGTRGLLSSRGMTSVTSMEVHEDMLPPGPKYVLYPPSQKLYTGMPLKKMVGEQPMHVMQQNSKWPELGHPGRTLIDFQDKSTSQALTQIGSSLYLDANPALKDLTGVEFVETVFWDLHISRCPNLTSLEGLASLTKVGGEVALLDNDGLLSTTGMGPLKFVGISVVLMWNVALRDVDALSGLTEINGDLIINGNKALTTLKPLQQVKSVKLDLVISEDDSLQNLTGLDSLQSVGYHLVISDNDSLSSLIGLASLRSIGEDLYLRRNPSLFSLNNTFPKLSNVSGSVYIQDNYQLHGGLGRFAVEMPIRSGGTGA</sequence>
<dbReference type="OrthoDB" id="536881at2759"/>
<dbReference type="InterPro" id="IPR036941">
    <property type="entry name" value="Rcpt_L-dom_sf"/>
</dbReference>
<dbReference type="AlphaFoldDB" id="A0A250XGS6"/>
<keyword evidence="4" id="KW-0732">Signal</keyword>
<comment type="subcellular location">
    <subcellularLocation>
        <location evidence="1">Secreted</location>
        <location evidence="1">Cell wall</location>
    </subcellularLocation>
</comment>
<dbReference type="PANTHER" id="PTHR31018">
    <property type="entry name" value="SPORULATION-SPECIFIC PROTEIN-RELATED"/>
    <property type="match status" value="1"/>
</dbReference>
<evidence type="ECO:0000256" key="6">
    <source>
        <dbReference type="SAM" id="MobiDB-lite"/>
    </source>
</evidence>
<name>A0A250XGS6_9CHLO</name>
<evidence type="ECO:0000256" key="3">
    <source>
        <dbReference type="ARBA" id="ARBA00022525"/>
    </source>
</evidence>
<dbReference type="Gene3D" id="3.80.20.20">
    <property type="entry name" value="Receptor L-domain"/>
    <property type="match status" value="1"/>
</dbReference>
<keyword evidence="5" id="KW-0325">Glycoprotein</keyword>
<keyword evidence="8" id="KW-1185">Reference proteome</keyword>
<evidence type="ECO:0000256" key="1">
    <source>
        <dbReference type="ARBA" id="ARBA00004191"/>
    </source>
</evidence>
<gene>
    <name evidence="7" type="ORF">CEUSTIGMA_g9714.t1</name>
</gene>
<reference evidence="7 8" key="1">
    <citation type="submission" date="2017-08" db="EMBL/GenBank/DDBJ databases">
        <title>Acidophilic green algal genome provides insights into adaptation to an acidic environment.</title>
        <authorList>
            <person name="Hirooka S."/>
            <person name="Hirose Y."/>
            <person name="Kanesaki Y."/>
            <person name="Higuchi S."/>
            <person name="Fujiwara T."/>
            <person name="Onuma R."/>
            <person name="Era A."/>
            <person name="Ohbayashi R."/>
            <person name="Uzuka A."/>
            <person name="Nozaki H."/>
            <person name="Yoshikawa H."/>
            <person name="Miyagishima S.Y."/>
        </authorList>
    </citation>
    <scope>NUCLEOTIDE SEQUENCE [LARGE SCALE GENOMIC DNA]</scope>
    <source>
        <strain evidence="7 8">NIES-2499</strain>
    </source>
</reference>
<dbReference type="InterPro" id="IPR051648">
    <property type="entry name" value="CWI-Assembly_Regulator"/>
</dbReference>
<organism evidence="7 8">
    <name type="scientific">Chlamydomonas eustigma</name>
    <dbReference type="NCBI Taxonomy" id="1157962"/>
    <lineage>
        <taxon>Eukaryota</taxon>
        <taxon>Viridiplantae</taxon>
        <taxon>Chlorophyta</taxon>
        <taxon>core chlorophytes</taxon>
        <taxon>Chlorophyceae</taxon>
        <taxon>CS clade</taxon>
        <taxon>Chlamydomonadales</taxon>
        <taxon>Chlamydomonadaceae</taxon>
        <taxon>Chlamydomonas</taxon>
    </lineage>
</organism>
<evidence type="ECO:0000313" key="8">
    <source>
        <dbReference type="Proteomes" id="UP000232323"/>
    </source>
</evidence>
<evidence type="ECO:0000313" key="7">
    <source>
        <dbReference type="EMBL" id="GAX82285.1"/>
    </source>
</evidence>
<dbReference type="Proteomes" id="UP000232323">
    <property type="component" value="Unassembled WGS sequence"/>
</dbReference>
<comment type="caution">
    <text evidence="7">The sequence shown here is derived from an EMBL/GenBank/DDBJ whole genome shotgun (WGS) entry which is preliminary data.</text>
</comment>
<keyword evidence="2" id="KW-0134">Cell wall</keyword>
<evidence type="ECO:0000256" key="4">
    <source>
        <dbReference type="ARBA" id="ARBA00022729"/>
    </source>
</evidence>
<dbReference type="STRING" id="1157962.A0A250XGS6"/>
<dbReference type="SUPFAM" id="SSF52058">
    <property type="entry name" value="L domain-like"/>
    <property type="match status" value="3"/>
</dbReference>